<organism evidence="10 11">
    <name type="scientific">Stephania yunnanensis</name>
    <dbReference type="NCBI Taxonomy" id="152371"/>
    <lineage>
        <taxon>Eukaryota</taxon>
        <taxon>Viridiplantae</taxon>
        <taxon>Streptophyta</taxon>
        <taxon>Embryophyta</taxon>
        <taxon>Tracheophyta</taxon>
        <taxon>Spermatophyta</taxon>
        <taxon>Magnoliopsida</taxon>
        <taxon>Ranunculales</taxon>
        <taxon>Menispermaceae</taxon>
        <taxon>Menispermoideae</taxon>
        <taxon>Cissampelideae</taxon>
        <taxon>Stephania</taxon>
    </lineage>
</organism>
<dbReference type="GO" id="GO:0009029">
    <property type="term" value="F:lipid-A 4'-kinase activity"/>
    <property type="evidence" value="ECO:0007669"/>
    <property type="project" value="UniProtKB-EC"/>
</dbReference>
<dbReference type="GO" id="GO:0016020">
    <property type="term" value="C:membrane"/>
    <property type="evidence" value="ECO:0007669"/>
    <property type="project" value="GOC"/>
</dbReference>
<accession>A0AAP0KID5</accession>
<dbReference type="EMBL" id="JBBNAF010000004">
    <property type="protein sequence ID" value="KAK9151725.1"/>
    <property type="molecule type" value="Genomic_DNA"/>
</dbReference>
<evidence type="ECO:0000256" key="1">
    <source>
        <dbReference type="ARBA" id="ARBA00004870"/>
    </source>
</evidence>
<comment type="caution">
    <text evidence="10">The sequence shown here is derived from an EMBL/GenBank/DDBJ whole genome shotgun (WGS) entry which is preliminary data.</text>
</comment>
<keyword evidence="9" id="KW-0443">Lipid metabolism</keyword>
<dbReference type="PANTHER" id="PTHR42724">
    <property type="entry name" value="TETRAACYLDISACCHARIDE 4'-KINASE"/>
    <property type="match status" value="1"/>
</dbReference>
<keyword evidence="3" id="KW-0444">Lipid biosynthesis</keyword>
<proteinExistence type="inferred from homology"/>
<evidence type="ECO:0000313" key="11">
    <source>
        <dbReference type="Proteomes" id="UP001420932"/>
    </source>
</evidence>
<gene>
    <name evidence="10" type="ORF">Syun_010034</name>
</gene>
<comment type="pathway">
    <text evidence="1">Glycolipid biosynthesis; lipid IV(A) biosynthesis; lipid IV(A) from (3R)-3-hydroxytetradecanoyl-[acyl-carrier-protein] and UDP-N-acetyl-alpha-D-glucosamine: step 6/6.</text>
</comment>
<dbReference type="Pfam" id="PF02606">
    <property type="entry name" value="LpxK"/>
    <property type="match status" value="1"/>
</dbReference>
<keyword evidence="11" id="KW-1185">Reference proteome</keyword>
<evidence type="ECO:0000256" key="7">
    <source>
        <dbReference type="ARBA" id="ARBA00022777"/>
    </source>
</evidence>
<dbReference type="HAMAP" id="MF_00409">
    <property type="entry name" value="LpxK"/>
    <property type="match status" value="1"/>
</dbReference>
<keyword evidence="6" id="KW-0547">Nucleotide-binding</keyword>
<protein>
    <recommendedName>
        <fullName evidence="2">tetraacyldisaccharide 4'-kinase</fullName>
        <ecNumber evidence="2">2.7.1.130</ecNumber>
    </recommendedName>
</protein>
<dbReference type="PANTHER" id="PTHR42724:SF1">
    <property type="entry name" value="TETRAACYLDISACCHARIDE 4'-KINASE, MITOCHONDRIAL-RELATED"/>
    <property type="match status" value="1"/>
</dbReference>
<dbReference type="AlphaFoldDB" id="A0AAP0KID5"/>
<keyword evidence="7" id="KW-0418">Kinase</keyword>
<evidence type="ECO:0000256" key="3">
    <source>
        <dbReference type="ARBA" id="ARBA00022516"/>
    </source>
</evidence>
<evidence type="ECO:0000256" key="4">
    <source>
        <dbReference type="ARBA" id="ARBA00022556"/>
    </source>
</evidence>
<sequence length="425" mass="47097">MSESRGPCSSAILESKISAADAASSMEKLRKLVTEIAYTRNPDLSQLQRCLVPLLSIASSLYGTALSMRRRLYHYGLLRSRRLGVPVISVGNLSWGGNGKTPMVGFLAQWFDEIRVSPLILTRGYAGGDEVKMLERHHVGTSVKIGVGADRAATAACFFEIHGYMDYHSECSGRLCHDLELDASSNSNKIGIVILDDGMQHWSLCRDLEIVMINGVTLWGNNQLIPLGPLRETLSALARADVAVIHNADLVSDKQLKHTELVMRQVKEDLPIYYTRLAPSYFFEVGNCLFKFPLSTIQNMVVLCVSAIGSASPFVKGVEKLGPSHVDQLVFSDHHFFQKKDIEKIRERLGNLQDEFGSKPIVVVTEKDYDRDPTVLEALGPYKVLVLCAHLQIMSSAEGNEKNFKKMLKQLLASRLSTSSSLKRA</sequence>
<dbReference type="Proteomes" id="UP001420932">
    <property type="component" value="Unassembled WGS sequence"/>
</dbReference>
<name>A0AAP0KID5_9MAGN</name>
<reference evidence="10 11" key="1">
    <citation type="submission" date="2024-01" db="EMBL/GenBank/DDBJ databases">
        <title>Genome assemblies of Stephania.</title>
        <authorList>
            <person name="Yang L."/>
        </authorList>
    </citation>
    <scope>NUCLEOTIDE SEQUENCE [LARGE SCALE GENOMIC DNA]</scope>
    <source>
        <strain evidence="10">YNDBR</strain>
        <tissue evidence="10">Leaf</tissue>
    </source>
</reference>
<dbReference type="EC" id="2.7.1.130" evidence="2"/>
<evidence type="ECO:0000256" key="5">
    <source>
        <dbReference type="ARBA" id="ARBA00022679"/>
    </source>
</evidence>
<dbReference type="InterPro" id="IPR003758">
    <property type="entry name" value="LpxK"/>
</dbReference>
<dbReference type="GO" id="GO:0005524">
    <property type="term" value="F:ATP binding"/>
    <property type="evidence" value="ECO:0007669"/>
    <property type="project" value="UniProtKB-KW"/>
</dbReference>
<keyword evidence="5" id="KW-0808">Transferase</keyword>
<evidence type="ECO:0000256" key="9">
    <source>
        <dbReference type="ARBA" id="ARBA00023098"/>
    </source>
</evidence>
<evidence type="ECO:0000256" key="6">
    <source>
        <dbReference type="ARBA" id="ARBA00022741"/>
    </source>
</evidence>
<keyword evidence="8" id="KW-0067">ATP-binding</keyword>
<evidence type="ECO:0000313" key="10">
    <source>
        <dbReference type="EMBL" id="KAK9151725.1"/>
    </source>
</evidence>
<keyword evidence="4" id="KW-0441">Lipid A biosynthesis</keyword>
<evidence type="ECO:0000256" key="2">
    <source>
        <dbReference type="ARBA" id="ARBA00012071"/>
    </source>
</evidence>
<dbReference type="GO" id="GO:0009245">
    <property type="term" value="P:lipid A biosynthetic process"/>
    <property type="evidence" value="ECO:0007669"/>
    <property type="project" value="UniProtKB-KW"/>
</dbReference>
<evidence type="ECO:0000256" key="8">
    <source>
        <dbReference type="ARBA" id="ARBA00022840"/>
    </source>
</evidence>